<feature type="compositionally biased region" description="Polar residues" evidence="1">
    <location>
        <begin position="106"/>
        <end position="118"/>
    </location>
</feature>
<feature type="region of interest" description="Disordered" evidence="1">
    <location>
        <begin position="70"/>
        <end position="156"/>
    </location>
</feature>
<gene>
    <name evidence="2" type="ORF">D623_10011630</name>
</gene>
<evidence type="ECO:0000256" key="1">
    <source>
        <dbReference type="SAM" id="MobiDB-lite"/>
    </source>
</evidence>
<dbReference type="AlphaFoldDB" id="S7NHI4"/>
<feature type="compositionally biased region" description="Polar residues" evidence="1">
    <location>
        <begin position="72"/>
        <end position="85"/>
    </location>
</feature>
<protein>
    <submittedName>
        <fullName evidence="2">Uncharacterized protein</fullName>
    </submittedName>
</protein>
<dbReference type="Proteomes" id="UP000052978">
    <property type="component" value="Unassembled WGS sequence"/>
</dbReference>
<keyword evidence="3" id="KW-1185">Reference proteome</keyword>
<dbReference type="EMBL" id="KE164303">
    <property type="protein sequence ID" value="EPQ16816.1"/>
    <property type="molecule type" value="Genomic_DNA"/>
</dbReference>
<name>S7NHI4_MYOBR</name>
<evidence type="ECO:0000313" key="2">
    <source>
        <dbReference type="EMBL" id="EPQ16816.1"/>
    </source>
</evidence>
<sequence>MERAEGRGARDIDVRHRLAAPLDIGEVHVASHVTRGFLIPGELRGFSPTLASLPLAVKPTFTVAGSDIHAPSFQSISPTPTSHQSPRLPIIPPDFPSGLPDFPSGLPTSYQTLLTSHQVPDFPSVPPTSHQSPPTSHQSPHFHSERLNESFPHLPV</sequence>
<organism evidence="2 3">
    <name type="scientific">Myotis brandtii</name>
    <name type="common">Brandt's bat</name>
    <dbReference type="NCBI Taxonomy" id="109478"/>
    <lineage>
        <taxon>Eukaryota</taxon>
        <taxon>Metazoa</taxon>
        <taxon>Chordata</taxon>
        <taxon>Craniata</taxon>
        <taxon>Vertebrata</taxon>
        <taxon>Euteleostomi</taxon>
        <taxon>Mammalia</taxon>
        <taxon>Eutheria</taxon>
        <taxon>Laurasiatheria</taxon>
        <taxon>Chiroptera</taxon>
        <taxon>Yangochiroptera</taxon>
        <taxon>Vespertilionidae</taxon>
        <taxon>Myotis</taxon>
    </lineage>
</organism>
<proteinExistence type="predicted"/>
<evidence type="ECO:0000313" key="3">
    <source>
        <dbReference type="Proteomes" id="UP000052978"/>
    </source>
</evidence>
<accession>S7NHI4</accession>
<reference evidence="2 3" key="1">
    <citation type="journal article" date="2013" name="Nat. Commun.">
        <title>Genome analysis reveals insights into physiology and longevity of the Brandt's bat Myotis brandtii.</title>
        <authorList>
            <person name="Seim I."/>
            <person name="Fang X."/>
            <person name="Xiong Z."/>
            <person name="Lobanov A.V."/>
            <person name="Huang Z."/>
            <person name="Ma S."/>
            <person name="Feng Y."/>
            <person name="Turanov A.A."/>
            <person name="Zhu Y."/>
            <person name="Lenz T.L."/>
            <person name="Gerashchenko M.V."/>
            <person name="Fan D."/>
            <person name="Hee Yim S."/>
            <person name="Yao X."/>
            <person name="Jordan D."/>
            <person name="Xiong Y."/>
            <person name="Ma Y."/>
            <person name="Lyapunov A.N."/>
            <person name="Chen G."/>
            <person name="Kulakova O.I."/>
            <person name="Sun Y."/>
            <person name="Lee S.G."/>
            <person name="Bronson R.T."/>
            <person name="Moskalev A.A."/>
            <person name="Sunyaev S.R."/>
            <person name="Zhang G."/>
            <person name="Krogh A."/>
            <person name="Wang J."/>
            <person name="Gladyshev V.N."/>
        </authorList>
    </citation>
    <scope>NUCLEOTIDE SEQUENCE [LARGE SCALE GENOMIC DNA]</scope>
</reference>
<feature type="compositionally biased region" description="Low complexity" evidence="1">
    <location>
        <begin position="127"/>
        <end position="141"/>
    </location>
</feature>